<accession>A0A1B0ADZ5</accession>
<feature type="transmembrane region" description="Helical" evidence="1">
    <location>
        <begin position="15"/>
        <end position="33"/>
    </location>
</feature>
<keyword evidence="1" id="KW-1133">Transmembrane helix</keyword>
<reference evidence="2" key="2">
    <citation type="submission" date="2020-05" db="UniProtKB">
        <authorList>
            <consortium name="EnsemblMetazoa"/>
        </authorList>
    </citation>
    <scope>IDENTIFICATION</scope>
    <source>
        <strain evidence="2">IAEA</strain>
    </source>
</reference>
<reference evidence="3" key="1">
    <citation type="submission" date="2014-03" db="EMBL/GenBank/DDBJ databases">
        <authorList>
            <person name="Aksoy S."/>
            <person name="Warren W."/>
            <person name="Wilson R.K."/>
        </authorList>
    </citation>
    <scope>NUCLEOTIDE SEQUENCE [LARGE SCALE GENOMIC DNA]</scope>
    <source>
        <strain evidence="3">IAEA</strain>
    </source>
</reference>
<dbReference type="Proteomes" id="UP000092445">
    <property type="component" value="Unassembled WGS sequence"/>
</dbReference>
<keyword evidence="3" id="KW-1185">Reference proteome</keyword>
<evidence type="ECO:0000313" key="3">
    <source>
        <dbReference type="Proteomes" id="UP000092445"/>
    </source>
</evidence>
<keyword evidence="1" id="KW-0472">Membrane</keyword>
<dbReference type="AlphaFoldDB" id="A0A1B0ADZ5"/>
<evidence type="ECO:0000313" key="2">
    <source>
        <dbReference type="EnsemblMetazoa" id="GPAI042679-PA"/>
    </source>
</evidence>
<dbReference type="VEuPathDB" id="VectorBase:GPAI042679"/>
<proteinExistence type="predicted"/>
<evidence type="ECO:0000256" key="1">
    <source>
        <dbReference type="SAM" id="Phobius"/>
    </source>
</evidence>
<name>A0A1B0ADZ5_GLOPL</name>
<keyword evidence="1" id="KW-0812">Transmembrane</keyword>
<protein>
    <submittedName>
        <fullName evidence="2">Uncharacterized protein</fullName>
    </submittedName>
</protein>
<dbReference type="EnsemblMetazoa" id="GPAI042679-RA">
    <property type="protein sequence ID" value="GPAI042679-PA"/>
    <property type="gene ID" value="GPAI042679"/>
</dbReference>
<sequence length="122" mass="14536">MQRMIFLYHCLTKYWLVYLCILRTTTSFMQNVLRLYKSLYQKFTFEGTPKDPYSFLPDICKDLTFSQLIGKYFYLNLTCKPATTTFKKLIKSVGNFSFELIIVMHQVHERERARACGCDRSK</sequence>
<organism evidence="2 3">
    <name type="scientific">Glossina pallidipes</name>
    <name type="common">Tsetse fly</name>
    <dbReference type="NCBI Taxonomy" id="7398"/>
    <lineage>
        <taxon>Eukaryota</taxon>
        <taxon>Metazoa</taxon>
        <taxon>Ecdysozoa</taxon>
        <taxon>Arthropoda</taxon>
        <taxon>Hexapoda</taxon>
        <taxon>Insecta</taxon>
        <taxon>Pterygota</taxon>
        <taxon>Neoptera</taxon>
        <taxon>Endopterygota</taxon>
        <taxon>Diptera</taxon>
        <taxon>Brachycera</taxon>
        <taxon>Muscomorpha</taxon>
        <taxon>Hippoboscoidea</taxon>
        <taxon>Glossinidae</taxon>
        <taxon>Glossina</taxon>
    </lineage>
</organism>